<dbReference type="STRING" id="1423753.FD28_GL002218"/>
<organism evidence="1 2">
    <name type="scientific">Levilactobacillus hammesii DSM 16381</name>
    <dbReference type="NCBI Taxonomy" id="1423753"/>
    <lineage>
        <taxon>Bacteria</taxon>
        <taxon>Bacillati</taxon>
        <taxon>Bacillota</taxon>
        <taxon>Bacilli</taxon>
        <taxon>Lactobacillales</taxon>
        <taxon>Lactobacillaceae</taxon>
        <taxon>Levilactobacillus</taxon>
    </lineage>
</organism>
<dbReference type="AlphaFoldDB" id="A0A0R1UXU5"/>
<accession>A0A0R1UXU5</accession>
<dbReference type="PATRIC" id="fig|1423753.3.peg.2327"/>
<proteinExistence type="predicted"/>
<reference evidence="1 2" key="1">
    <citation type="journal article" date="2015" name="Genome Announc.">
        <title>Expanding the biotechnology potential of lactobacilli through comparative genomics of 213 strains and associated genera.</title>
        <authorList>
            <person name="Sun Z."/>
            <person name="Harris H.M."/>
            <person name="McCann A."/>
            <person name="Guo C."/>
            <person name="Argimon S."/>
            <person name="Zhang W."/>
            <person name="Yang X."/>
            <person name="Jeffery I.B."/>
            <person name="Cooney J.C."/>
            <person name="Kagawa T.F."/>
            <person name="Liu W."/>
            <person name="Song Y."/>
            <person name="Salvetti E."/>
            <person name="Wrobel A."/>
            <person name="Rasinkangas P."/>
            <person name="Parkhill J."/>
            <person name="Rea M.C."/>
            <person name="O'Sullivan O."/>
            <person name="Ritari J."/>
            <person name="Douillard F.P."/>
            <person name="Paul Ross R."/>
            <person name="Yang R."/>
            <person name="Briner A.E."/>
            <person name="Felis G.E."/>
            <person name="de Vos W.M."/>
            <person name="Barrangou R."/>
            <person name="Klaenhammer T.R."/>
            <person name="Caufield P.W."/>
            <person name="Cui Y."/>
            <person name="Zhang H."/>
            <person name="O'Toole P.W."/>
        </authorList>
    </citation>
    <scope>NUCLEOTIDE SEQUENCE [LARGE SCALE GENOMIC DNA]</scope>
    <source>
        <strain evidence="1 2">DSM 16381</strain>
    </source>
</reference>
<dbReference type="EMBL" id="AZFS01000045">
    <property type="protein sequence ID" value="KRL95730.1"/>
    <property type="molecule type" value="Genomic_DNA"/>
</dbReference>
<evidence type="ECO:0000313" key="2">
    <source>
        <dbReference type="Proteomes" id="UP000051580"/>
    </source>
</evidence>
<protein>
    <recommendedName>
        <fullName evidence="3">WxL domain-containing protein</fullName>
    </recommendedName>
</protein>
<dbReference type="InterPro" id="IPR013320">
    <property type="entry name" value="ConA-like_dom_sf"/>
</dbReference>
<evidence type="ECO:0000313" key="1">
    <source>
        <dbReference type="EMBL" id="KRL95730.1"/>
    </source>
</evidence>
<keyword evidence="2" id="KW-1185">Reference proteome</keyword>
<comment type="caution">
    <text evidence="1">The sequence shown here is derived from an EMBL/GenBank/DDBJ whole genome shotgun (WGS) entry which is preliminary data.</text>
</comment>
<evidence type="ECO:0008006" key="3">
    <source>
        <dbReference type="Google" id="ProtNLM"/>
    </source>
</evidence>
<gene>
    <name evidence="1" type="ORF">FD28_GL002218</name>
</gene>
<name>A0A0R1UXU5_9LACO</name>
<dbReference type="Gene3D" id="2.60.120.200">
    <property type="match status" value="1"/>
</dbReference>
<sequence length="744" mass="82193">MGLLLGGVLLNRAVPTFADENLENALGTTPQGIRLSEYFEVGTVQGEQKDKNQAKVIDSKNEKTKNTQVVKLTDGANQVGSIWSTEDNLFDLDHEQTISMWLYFGNRGKPVTGEENEDKNTAGDGMAFVLQNDPRKTAAVTEMNRWTIRGETLGVWGLDKGSVSTDEDSTVLKQLATSAIQRSWALEFDTHLNAKRNYDDLTGLGDSFDSDTGAGMLLYPHIASNYPAEPTSYTRNRVFHTASGSDGMLNNHNDWRSYISLNHEGLIQGKNFAFLSNGAWHHLTLRYVPQVDGNPETGQMTYTFNDKDVITGAPQDGESRTVTIDKKKIVANEATSEKKPARSARWGFTGATGMNYENNLVVFDQIPDLVDVSAQAEMMNLSQNKQIHEGDTVEEHDQVQLNYSVQYNNGRSDWHDVVASLKLPRQIHYLSGTISCRGEESLPISPAELSQNTLTKKLKTFTADHNQVEISLKGEVTEGAGAVTTVPTTTSNFNGTEAVAEATIPGFRVIPVKYLTLHLDGDGTQTVDEGDSVKLSGSVQVKGETVTPSDLRLHVAVGDTETNFQLDDQKPLGQLNWELPANLFTSDKNDARVWVTDSLGHQSEKVPLTVLVGRLKVKNVTPNISFKGHLTGYLQTLPRQEPFSLTIEDTRRSCHDWHLDATASPLVREDQRHLAGQLVYVDHHKTKPLLNSEAQRIMNSDADHVQRETQLTAGLKEGLLLRVDSDAVRGDYTGSITWMLCNTP</sequence>
<dbReference type="SUPFAM" id="SSF49899">
    <property type="entry name" value="Concanavalin A-like lectins/glucanases"/>
    <property type="match status" value="1"/>
</dbReference>
<dbReference type="Proteomes" id="UP000051580">
    <property type="component" value="Unassembled WGS sequence"/>
</dbReference>